<keyword evidence="4" id="KW-0677">Repeat</keyword>
<dbReference type="Gene3D" id="2.60.40.10">
    <property type="entry name" value="Immunoglobulins"/>
    <property type="match status" value="4"/>
</dbReference>
<accession>A0AA88T8C1</accession>
<comment type="subcellular location">
    <subcellularLocation>
        <location evidence="1">Membrane</location>
        <topology evidence="1">Single-pass membrane protein</topology>
    </subcellularLocation>
</comment>
<feature type="signal peptide" evidence="10">
    <location>
        <begin position="1"/>
        <end position="34"/>
    </location>
</feature>
<keyword evidence="3 10" id="KW-0732">Signal</keyword>
<evidence type="ECO:0000256" key="6">
    <source>
        <dbReference type="ARBA" id="ARBA00023136"/>
    </source>
</evidence>
<dbReference type="InterPro" id="IPR003598">
    <property type="entry name" value="Ig_sub2"/>
</dbReference>
<keyword evidence="6 9" id="KW-0472">Membrane</keyword>
<evidence type="ECO:0000256" key="5">
    <source>
        <dbReference type="ARBA" id="ARBA00022989"/>
    </source>
</evidence>
<feature type="domain" description="Ig-like" evidence="11">
    <location>
        <begin position="49"/>
        <end position="152"/>
    </location>
</feature>
<dbReference type="CDD" id="cd00099">
    <property type="entry name" value="IgV"/>
    <property type="match status" value="1"/>
</dbReference>
<name>A0AA88T8C1_TACVA</name>
<keyword evidence="7" id="KW-1015">Disulfide bond</keyword>
<feature type="domain" description="Ig-like" evidence="11">
    <location>
        <begin position="442"/>
        <end position="554"/>
    </location>
</feature>
<reference evidence="12" key="1">
    <citation type="submission" date="2023-08" db="EMBL/GenBank/DDBJ databases">
        <title>Pelteobagrus vachellii genome.</title>
        <authorList>
            <person name="Liu H."/>
        </authorList>
    </citation>
    <scope>NUCLEOTIDE SEQUENCE</scope>
    <source>
        <strain evidence="12">PRFRI_2022a</strain>
        <tissue evidence="12">Muscle</tissue>
    </source>
</reference>
<dbReference type="SMART" id="SM00408">
    <property type="entry name" value="IGc2"/>
    <property type="match status" value="3"/>
</dbReference>
<keyword evidence="8" id="KW-0393">Immunoglobulin domain</keyword>
<dbReference type="InterPro" id="IPR013783">
    <property type="entry name" value="Ig-like_fold"/>
</dbReference>
<evidence type="ECO:0000256" key="9">
    <source>
        <dbReference type="SAM" id="Phobius"/>
    </source>
</evidence>
<dbReference type="InterPro" id="IPR003599">
    <property type="entry name" value="Ig_sub"/>
</dbReference>
<dbReference type="FunFam" id="2.60.40.10:FF:000191">
    <property type="entry name" value="Immunoglobulin superfamily member 3"/>
    <property type="match status" value="1"/>
</dbReference>
<dbReference type="Pfam" id="PF00047">
    <property type="entry name" value="ig"/>
    <property type="match status" value="1"/>
</dbReference>
<dbReference type="GO" id="GO:0016020">
    <property type="term" value="C:membrane"/>
    <property type="evidence" value="ECO:0007669"/>
    <property type="project" value="UniProtKB-SubCell"/>
</dbReference>
<comment type="caution">
    <text evidence="12">The sequence shown here is derived from an EMBL/GenBank/DDBJ whole genome shotgun (WGS) entry which is preliminary data.</text>
</comment>
<dbReference type="SMART" id="SM00409">
    <property type="entry name" value="IG"/>
    <property type="match status" value="4"/>
</dbReference>
<organism evidence="12 13">
    <name type="scientific">Tachysurus vachellii</name>
    <name type="common">Darkbarbel catfish</name>
    <name type="synonym">Pelteobagrus vachellii</name>
    <dbReference type="NCBI Taxonomy" id="175792"/>
    <lineage>
        <taxon>Eukaryota</taxon>
        <taxon>Metazoa</taxon>
        <taxon>Chordata</taxon>
        <taxon>Craniata</taxon>
        <taxon>Vertebrata</taxon>
        <taxon>Euteleostomi</taxon>
        <taxon>Actinopterygii</taxon>
        <taxon>Neopterygii</taxon>
        <taxon>Teleostei</taxon>
        <taxon>Ostariophysi</taxon>
        <taxon>Siluriformes</taxon>
        <taxon>Bagridae</taxon>
        <taxon>Tachysurus</taxon>
    </lineage>
</organism>
<dbReference type="PANTHER" id="PTHR12207">
    <property type="entry name" value="V-SET AND TRANSMEMBRANE DOMAIN-CONTAINING PROTEIN"/>
    <property type="match status" value="1"/>
</dbReference>
<dbReference type="SMART" id="SM00406">
    <property type="entry name" value="IGv"/>
    <property type="match status" value="3"/>
</dbReference>
<dbReference type="Proteomes" id="UP001187315">
    <property type="component" value="Unassembled WGS sequence"/>
</dbReference>
<dbReference type="InterPro" id="IPR051102">
    <property type="entry name" value="IgSF_V-set/TM_domain"/>
</dbReference>
<feature type="transmembrane region" description="Helical" evidence="9">
    <location>
        <begin position="589"/>
        <end position="615"/>
    </location>
</feature>
<evidence type="ECO:0000256" key="3">
    <source>
        <dbReference type="ARBA" id="ARBA00022729"/>
    </source>
</evidence>
<evidence type="ECO:0000256" key="7">
    <source>
        <dbReference type="ARBA" id="ARBA00023157"/>
    </source>
</evidence>
<feature type="domain" description="Ig-like" evidence="11">
    <location>
        <begin position="304"/>
        <end position="429"/>
    </location>
</feature>
<keyword evidence="13" id="KW-1185">Reference proteome</keyword>
<dbReference type="InterPro" id="IPR007110">
    <property type="entry name" value="Ig-like_dom"/>
</dbReference>
<dbReference type="AlphaFoldDB" id="A0AA88T8C1"/>
<evidence type="ECO:0000256" key="4">
    <source>
        <dbReference type="ARBA" id="ARBA00022737"/>
    </source>
</evidence>
<keyword evidence="5 9" id="KW-1133">Transmembrane helix</keyword>
<evidence type="ECO:0000256" key="8">
    <source>
        <dbReference type="ARBA" id="ARBA00023319"/>
    </source>
</evidence>
<feature type="chain" id="PRO_5041731290" description="Ig-like domain-containing protein" evidence="10">
    <location>
        <begin position="35"/>
        <end position="628"/>
    </location>
</feature>
<evidence type="ECO:0000259" key="11">
    <source>
        <dbReference type="PROSITE" id="PS50835"/>
    </source>
</evidence>
<dbReference type="FunFam" id="2.60.40.10:FF:002665">
    <property type="entry name" value="Immunoglobulin superfamily, member 8"/>
    <property type="match status" value="1"/>
</dbReference>
<gene>
    <name evidence="12" type="ORF">Q7C36_005768</name>
</gene>
<dbReference type="SUPFAM" id="SSF48726">
    <property type="entry name" value="Immunoglobulin"/>
    <property type="match status" value="3"/>
</dbReference>
<evidence type="ECO:0000256" key="2">
    <source>
        <dbReference type="ARBA" id="ARBA00022692"/>
    </source>
</evidence>
<dbReference type="InterPro" id="IPR013106">
    <property type="entry name" value="Ig_V-set"/>
</dbReference>
<evidence type="ECO:0000256" key="1">
    <source>
        <dbReference type="ARBA" id="ARBA00004167"/>
    </source>
</evidence>
<dbReference type="PANTHER" id="PTHR12207:SF33">
    <property type="entry name" value="IMMUNOGLOBULIN SUPERFAMILY MEMBER 8 PRECURSOR"/>
    <property type="match status" value="1"/>
</dbReference>
<sequence length="628" mass="68968">MGILGMLGIPGSRMARWWRIVLIAVLWELQSVVCREVTLPPGPLYRVAGFPMSLPCMVSGYEGSRTQDFEWFLYREVAKEIQIGVVSTRDRGFPYAIFHERVNSGEVRVERDSGDKARLVIQRLRPEDQGRYECYTPSTDLRYQGSYSASVDVKVIADTLLITHSRILNGRPVIEGTALQLTCAASVQSAQHTHLSVTFGMRGSTGSGSLGHNLKEIISIDRDLRVNPGRGGSYEKRYNNGEISLEKRSGDEGKDLYIMKISVLALEDSGSYFCEAAQWVLDPSGQWERIAQRTMELGNLSVQPIADTLSVSTVPVGEVALQTGSPLSLTCVVSGAGPWNRSALLVQWLRRGPAGGVEVEVARMSPNGVVSWGDDISSGGGGSMEKGAEGRFSLRRFSAHPADAGQYRCAVSVYAGQLSPAPSSPATLTQRSEGVMVSLKTKEVSVLAVIELPRRPLLKRGSTVTLLCNVSVVTTGPTQLEVEWWHKKRELDQKEDTTPENTKGRILATLTYDGRSYLYSNGSELSVDRISAGTYRLRIFSAHEEDQGDYYCQADVWAQDPHGVWYNTGASTKSAMAHVYLYARVADLLLIPLVVGISSALFVGVVIISMVTCCFMKRLARQRSHGRK</sequence>
<keyword evidence="2 9" id="KW-0812">Transmembrane</keyword>
<dbReference type="EMBL" id="JAVHJS010000005">
    <property type="protein sequence ID" value="KAK2857849.1"/>
    <property type="molecule type" value="Genomic_DNA"/>
</dbReference>
<evidence type="ECO:0000313" key="12">
    <source>
        <dbReference type="EMBL" id="KAK2857849.1"/>
    </source>
</evidence>
<protein>
    <recommendedName>
        <fullName evidence="11">Ig-like domain-containing protein</fullName>
    </recommendedName>
</protein>
<proteinExistence type="predicted"/>
<dbReference type="InterPro" id="IPR036179">
    <property type="entry name" value="Ig-like_dom_sf"/>
</dbReference>
<dbReference type="PROSITE" id="PS50835">
    <property type="entry name" value="IG_LIKE"/>
    <property type="match status" value="3"/>
</dbReference>
<evidence type="ECO:0000313" key="13">
    <source>
        <dbReference type="Proteomes" id="UP001187315"/>
    </source>
</evidence>
<dbReference type="InterPro" id="IPR013151">
    <property type="entry name" value="Immunoglobulin_dom"/>
</dbReference>
<evidence type="ECO:0000256" key="10">
    <source>
        <dbReference type="SAM" id="SignalP"/>
    </source>
</evidence>